<dbReference type="AlphaFoldDB" id="A0A2P5XP31"/>
<proteinExistence type="predicted"/>
<sequence>MADGGLWWSKGRGNGEEGKKMNSSHTGLSTLPCFQPVLFALQRRMALCVFIRFSHARVPGLSLGVDVSSQCRTRTEDTPVSLGCVTHTATSNGHVVLHSFLPRPCPIQHAHVH</sequence>
<evidence type="ECO:0000256" key="1">
    <source>
        <dbReference type="SAM" id="MobiDB-lite"/>
    </source>
</evidence>
<evidence type="ECO:0000313" key="2">
    <source>
        <dbReference type="EMBL" id="PPS05091.1"/>
    </source>
</evidence>
<protein>
    <submittedName>
        <fullName evidence="2">Uncharacterized protein</fullName>
    </submittedName>
</protein>
<feature type="region of interest" description="Disordered" evidence="1">
    <location>
        <begin position="1"/>
        <end position="25"/>
    </location>
</feature>
<organism evidence="2 3">
    <name type="scientific">Gossypium barbadense</name>
    <name type="common">Sea Island cotton</name>
    <name type="synonym">Hibiscus barbadensis</name>
    <dbReference type="NCBI Taxonomy" id="3634"/>
    <lineage>
        <taxon>Eukaryota</taxon>
        <taxon>Viridiplantae</taxon>
        <taxon>Streptophyta</taxon>
        <taxon>Embryophyta</taxon>
        <taxon>Tracheophyta</taxon>
        <taxon>Spermatophyta</taxon>
        <taxon>Magnoliopsida</taxon>
        <taxon>eudicotyledons</taxon>
        <taxon>Gunneridae</taxon>
        <taxon>Pentapetalae</taxon>
        <taxon>rosids</taxon>
        <taxon>malvids</taxon>
        <taxon>Malvales</taxon>
        <taxon>Malvaceae</taxon>
        <taxon>Malvoideae</taxon>
        <taxon>Gossypium</taxon>
    </lineage>
</organism>
<dbReference type="Proteomes" id="UP000239757">
    <property type="component" value="Unassembled WGS sequence"/>
</dbReference>
<gene>
    <name evidence="2" type="ORF">GOBAR_AA15561</name>
</gene>
<evidence type="ECO:0000313" key="3">
    <source>
        <dbReference type="Proteomes" id="UP000239757"/>
    </source>
</evidence>
<name>A0A2P5XP31_GOSBA</name>
<dbReference type="EMBL" id="KZ664504">
    <property type="protein sequence ID" value="PPS05091.1"/>
    <property type="molecule type" value="Genomic_DNA"/>
</dbReference>
<reference evidence="2 3" key="1">
    <citation type="submission" date="2015-01" db="EMBL/GenBank/DDBJ databases">
        <title>Genome of allotetraploid Gossypium barbadense reveals genomic plasticity and fiber elongation in cotton evolution.</title>
        <authorList>
            <person name="Chen X."/>
            <person name="Liu X."/>
            <person name="Zhao B."/>
            <person name="Zheng H."/>
            <person name="Hu Y."/>
            <person name="Lu G."/>
            <person name="Yang C."/>
            <person name="Chen J."/>
            <person name="Shan C."/>
            <person name="Zhang L."/>
            <person name="Zhou Y."/>
            <person name="Wang L."/>
            <person name="Guo W."/>
            <person name="Bai Y."/>
            <person name="Ruan J."/>
            <person name="Shangguan X."/>
            <person name="Mao Y."/>
            <person name="Jiang J."/>
            <person name="Zhu Y."/>
            <person name="Lei J."/>
            <person name="Kang H."/>
            <person name="Chen S."/>
            <person name="He X."/>
            <person name="Wang R."/>
            <person name="Wang Y."/>
            <person name="Chen J."/>
            <person name="Wang L."/>
            <person name="Yu S."/>
            <person name="Wang B."/>
            <person name="Wei J."/>
            <person name="Song S."/>
            <person name="Lu X."/>
            <person name="Gao Z."/>
            <person name="Gu W."/>
            <person name="Deng X."/>
            <person name="Ma D."/>
            <person name="Wang S."/>
            <person name="Liang W."/>
            <person name="Fang L."/>
            <person name="Cai C."/>
            <person name="Zhu X."/>
            <person name="Zhou B."/>
            <person name="Zhang Y."/>
            <person name="Chen Z."/>
            <person name="Xu S."/>
            <person name="Zhu R."/>
            <person name="Wang S."/>
            <person name="Zhang T."/>
            <person name="Zhao G."/>
        </authorList>
    </citation>
    <scope>NUCLEOTIDE SEQUENCE [LARGE SCALE GENOMIC DNA]</scope>
    <source>
        <strain evidence="3">cv. Xinhai21</strain>
        <tissue evidence="2">Leaf</tissue>
    </source>
</reference>
<accession>A0A2P5XP31</accession>